<feature type="transmembrane region" description="Helical" evidence="7">
    <location>
        <begin position="175"/>
        <end position="195"/>
    </location>
</feature>
<feature type="transmembrane region" description="Helical" evidence="7">
    <location>
        <begin position="21"/>
        <end position="42"/>
    </location>
</feature>
<comment type="subcellular location">
    <subcellularLocation>
        <location evidence="1">Cell membrane</location>
        <topology evidence="1">Multi-pass membrane protein</topology>
    </subcellularLocation>
</comment>
<keyword evidence="6 7" id="KW-0472">Membrane</keyword>
<dbReference type="InterPro" id="IPR027417">
    <property type="entry name" value="P-loop_NTPase"/>
</dbReference>
<organism evidence="10 11">
    <name type="scientific">Facklamia lactis</name>
    <dbReference type="NCBI Taxonomy" id="2749967"/>
    <lineage>
        <taxon>Bacteria</taxon>
        <taxon>Bacillati</taxon>
        <taxon>Bacillota</taxon>
        <taxon>Bacilli</taxon>
        <taxon>Lactobacillales</taxon>
        <taxon>Aerococcaceae</taxon>
        <taxon>Facklamia</taxon>
    </lineage>
</organism>
<dbReference type="GO" id="GO:0016491">
    <property type="term" value="F:oxidoreductase activity"/>
    <property type="evidence" value="ECO:0007669"/>
    <property type="project" value="UniProtKB-KW"/>
</dbReference>
<evidence type="ECO:0000256" key="1">
    <source>
        <dbReference type="ARBA" id="ARBA00004651"/>
    </source>
</evidence>
<evidence type="ECO:0000313" key="11">
    <source>
        <dbReference type="Proteomes" id="UP000721415"/>
    </source>
</evidence>
<feature type="transmembrane region" description="Helical" evidence="7">
    <location>
        <begin position="273"/>
        <end position="292"/>
    </location>
</feature>
<evidence type="ECO:0000256" key="2">
    <source>
        <dbReference type="ARBA" id="ARBA00022692"/>
    </source>
</evidence>
<keyword evidence="11" id="KW-1185">Reference proteome</keyword>
<keyword evidence="4 10" id="KW-0067">ATP-binding</keyword>
<dbReference type="InterPro" id="IPR003593">
    <property type="entry name" value="AAA+_ATPase"/>
</dbReference>
<keyword evidence="2 7" id="KW-0812">Transmembrane</keyword>
<dbReference type="PROSITE" id="PS00211">
    <property type="entry name" value="ABC_TRANSPORTER_1"/>
    <property type="match status" value="1"/>
</dbReference>
<dbReference type="PROSITE" id="PS50893">
    <property type="entry name" value="ABC_TRANSPORTER_2"/>
    <property type="match status" value="1"/>
</dbReference>
<sequence length="604" mass="69888">MNKKQLFIRTFKDVWKIGKGAFLYQLMTSLLVGAVPFLNFIYLSKIVTTLAQGRFDEVYTYVWHYLLLFFTVNFLASWLQPIASKKDQLVKKKILAVPYEKILTTNFHYADDSETKEKLFQVHRDQFNNGSSFHLIYQHFYGLIRNAANLFYALLLLWPLWQARAHETINGLHPYFMNIILIIVVVLVAVFQTYLSQRTMQGVNELAEWLVKANNLFSYFYITLIEVEAGKEIRLYHLYHRVRDTMERFFSELSTFQRVYYGGFGRVRLTNHVGSQIVTSFVYLLIGIRVILGNMPIGMLIQMIGGIGQLMSALVDTLNFLTLFAQTAPMERFYEIMDLPDENAKGSIPIEKRLDNHYQLSVENLSFTFPGSQEPTLKNISEEFEIGKHYAIVGENGSGKTTFIKLLMRLYEPNQGKVFLNHIEADKYSLSEFYQLFSVVFQDFRLLGLTIAENIAVHPNYEADRVRNSLEEIGLTYFTDSLEEGVNTYLGTEYDENGVEVSGGQAQKIAMARAIYKDAPIMILDEPTAALDPVAEFEIYQKFSEIVKDKTAFYISHRLSSCRFCDEILVFDQGSIIQRGTHEELVKERGKYQDLWQAQAQYYQ</sequence>
<dbReference type="EMBL" id="JACBXQ010000005">
    <property type="protein sequence ID" value="MBG9987006.1"/>
    <property type="molecule type" value="Genomic_DNA"/>
</dbReference>
<evidence type="ECO:0000259" key="8">
    <source>
        <dbReference type="PROSITE" id="PS50893"/>
    </source>
</evidence>
<dbReference type="PANTHER" id="PTHR24221">
    <property type="entry name" value="ATP-BINDING CASSETTE SUB-FAMILY B"/>
    <property type="match status" value="1"/>
</dbReference>
<dbReference type="InterPro" id="IPR039421">
    <property type="entry name" value="Type_1_exporter"/>
</dbReference>
<evidence type="ECO:0000256" key="6">
    <source>
        <dbReference type="ARBA" id="ARBA00023136"/>
    </source>
</evidence>
<evidence type="ECO:0000256" key="5">
    <source>
        <dbReference type="ARBA" id="ARBA00022989"/>
    </source>
</evidence>
<dbReference type="Gene3D" id="3.40.50.300">
    <property type="entry name" value="P-loop containing nucleotide triphosphate hydrolases"/>
    <property type="match status" value="1"/>
</dbReference>
<accession>A0ABS0LS60</accession>
<dbReference type="GO" id="GO:0005524">
    <property type="term" value="F:ATP binding"/>
    <property type="evidence" value="ECO:0007669"/>
    <property type="project" value="UniProtKB-KW"/>
</dbReference>
<keyword evidence="3" id="KW-0547">Nucleotide-binding</keyword>
<dbReference type="InterPro" id="IPR011527">
    <property type="entry name" value="ABC1_TM_dom"/>
</dbReference>
<dbReference type="Pfam" id="PF00005">
    <property type="entry name" value="ABC_tran"/>
    <property type="match status" value="1"/>
</dbReference>
<proteinExistence type="predicted"/>
<dbReference type="PANTHER" id="PTHR24221:SF646">
    <property type="entry name" value="HAEMOLYSIN SECRETION ATP-BINDING PROTEIN"/>
    <property type="match status" value="1"/>
</dbReference>
<dbReference type="InterPro" id="IPR036640">
    <property type="entry name" value="ABC1_TM_sf"/>
</dbReference>
<feature type="domain" description="ABC transporter" evidence="8">
    <location>
        <begin position="360"/>
        <end position="598"/>
    </location>
</feature>
<dbReference type="PROSITE" id="PS50929">
    <property type="entry name" value="ABC_TM1F"/>
    <property type="match status" value="1"/>
</dbReference>
<dbReference type="Gene3D" id="1.20.1560.10">
    <property type="entry name" value="ABC transporter type 1, transmembrane domain"/>
    <property type="match status" value="1"/>
</dbReference>
<dbReference type="InterPro" id="IPR017871">
    <property type="entry name" value="ABC_transporter-like_CS"/>
</dbReference>
<protein>
    <submittedName>
        <fullName evidence="10">ABC transporter ATP-binding protein</fullName>
    </submittedName>
</protein>
<feature type="domain" description="ABC transmembrane type-1" evidence="9">
    <location>
        <begin position="179"/>
        <end position="326"/>
    </location>
</feature>
<dbReference type="RefSeq" id="WP_197115919.1">
    <property type="nucleotide sequence ID" value="NZ_JACBXQ010000005.1"/>
</dbReference>
<evidence type="ECO:0000313" key="10">
    <source>
        <dbReference type="EMBL" id="MBG9987006.1"/>
    </source>
</evidence>
<gene>
    <name evidence="10" type="ORF">HZY91_08910</name>
</gene>
<reference evidence="10 11" key="1">
    <citation type="submission" date="2020-07" db="EMBL/GenBank/DDBJ databases">
        <title>Facklamia lactis sp. nov., isolated from raw milk.</title>
        <authorList>
            <person name="Doll E.V."/>
            <person name="Huptas C."/>
            <person name="Staib L."/>
            <person name="Wenning M."/>
            <person name="Scherer S."/>
        </authorList>
    </citation>
    <scope>NUCLEOTIDE SEQUENCE [LARGE SCALE GENOMIC DNA]</scope>
    <source>
        <strain evidence="10 11">DSM 111018</strain>
    </source>
</reference>
<feature type="transmembrane region" description="Helical" evidence="7">
    <location>
        <begin position="143"/>
        <end position="163"/>
    </location>
</feature>
<dbReference type="SUPFAM" id="SSF90123">
    <property type="entry name" value="ABC transporter transmembrane region"/>
    <property type="match status" value="1"/>
</dbReference>
<comment type="caution">
    <text evidence="10">The sequence shown here is derived from an EMBL/GenBank/DDBJ whole genome shotgun (WGS) entry which is preliminary data.</text>
</comment>
<evidence type="ECO:0000256" key="7">
    <source>
        <dbReference type="SAM" id="Phobius"/>
    </source>
</evidence>
<dbReference type="SMART" id="SM00382">
    <property type="entry name" value="AAA"/>
    <property type="match status" value="1"/>
</dbReference>
<evidence type="ECO:0000256" key="4">
    <source>
        <dbReference type="ARBA" id="ARBA00022840"/>
    </source>
</evidence>
<dbReference type="SUPFAM" id="SSF52540">
    <property type="entry name" value="P-loop containing nucleoside triphosphate hydrolases"/>
    <property type="match status" value="1"/>
</dbReference>
<name>A0ABS0LS60_9LACT</name>
<dbReference type="InterPro" id="IPR003439">
    <property type="entry name" value="ABC_transporter-like_ATP-bd"/>
</dbReference>
<evidence type="ECO:0000259" key="9">
    <source>
        <dbReference type="PROSITE" id="PS50929"/>
    </source>
</evidence>
<feature type="transmembrane region" description="Helical" evidence="7">
    <location>
        <begin position="62"/>
        <end position="83"/>
    </location>
</feature>
<keyword evidence="10" id="KW-0560">Oxidoreductase</keyword>
<keyword evidence="5 7" id="KW-1133">Transmembrane helix</keyword>
<dbReference type="Proteomes" id="UP000721415">
    <property type="component" value="Unassembled WGS sequence"/>
</dbReference>
<evidence type="ECO:0000256" key="3">
    <source>
        <dbReference type="ARBA" id="ARBA00022741"/>
    </source>
</evidence>